<dbReference type="VEuPathDB" id="FungiDB:H257_08555"/>
<gene>
    <name evidence="2" type="ORF">DYB37_011927</name>
</gene>
<name>A0A418F731_APHAT</name>
<protein>
    <submittedName>
        <fullName evidence="2">Uncharacterized protein</fullName>
    </submittedName>
</protein>
<accession>A0A418F731</accession>
<feature type="compositionally biased region" description="Basic and acidic residues" evidence="1">
    <location>
        <begin position="166"/>
        <end position="176"/>
    </location>
</feature>
<evidence type="ECO:0000313" key="3">
    <source>
        <dbReference type="Proteomes" id="UP000285430"/>
    </source>
</evidence>
<sequence length="434" mass="48449">MQRKDTRKAWDTMAATLKDVDGFTRQGIDGKKAQSRFLLLVRQYKSNNNEAARLSPATEDETPKSRLLDDLVPLYNDAASKTRAATPLSEAEEKAASIKFIREQAMLRGKRKSLESSDSSDVGGLSKKKLILEAQDKEVELEKEWLAFKKPKFERKIEEREKDRAERELERQERQQIRVSGGGDPTASSCNGPDGKPPTIRRSIITSIRRVCSRRTKGASTECGRAHALQQHELQVTAHRDRIAADRRQAHFEWEQRQIHQAAAQYKYAVKHDAAGISKSVDVLRNGQQSDVGSSATSDLDGLVATVDGGALISAYTPTKPPVYGKDSFKERDQQKLAKRFIVYARGQDAISVSSGVRIGTVSMSSGITAEALAHHARFQFDLPIEDIRETEWEAMFEASMLIPTSSKAVVVARLKLLSMDNTLIRTSDCMTDW</sequence>
<dbReference type="EMBL" id="QUTH01002614">
    <property type="protein sequence ID" value="RHZ24953.1"/>
    <property type="molecule type" value="Genomic_DNA"/>
</dbReference>
<feature type="region of interest" description="Disordered" evidence="1">
    <location>
        <begin position="166"/>
        <end position="200"/>
    </location>
</feature>
<proteinExistence type="predicted"/>
<dbReference type="Proteomes" id="UP000285430">
    <property type="component" value="Unassembled WGS sequence"/>
</dbReference>
<dbReference type="AlphaFoldDB" id="A0A418F731"/>
<evidence type="ECO:0000256" key="1">
    <source>
        <dbReference type="SAM" id="MobiDB-lite"/>
    </source>
</evidence>
<comment type="caution">
    <text evidence="2">The sequence shown here is derived from an EMBL/GenBank/DDBJ whole genome shotgun (WGS) entry which is preliminary data.</text>
</comment>
<evidence type="ECO:0000313" key="2">
    <source>
        <dbReference type="EMBL" id="RHZ24953.1"/>
    </source>
</evidence>
<dbReference type="VEuPathDB" id="FungiDB:H257_10425"/>
<organism evidence="2 3">
    <name type="scientific">Aphanomyces astaci</name>
    <name type="common">Crayfish plague agent</name>
    <dbReference type="NCBI Taxonomy" id="112090"/>
    <lineage>
        <taxon>Eukaryota</taxon>
        <taxon>Sar</taxon>
        <taxon>Stramenopiles</taxon>
        <taxon>Oomycota</taxon>
        <taxon>Saprolegniomycetes</taxon>
        <taxon>Saprolegniales</taxon>
        <taxon>Verrucalvaceae</taxon>
        <taxon>Aphanomyces</taxon>
    </lineage>
</organism>
<reference evidence="2 3" key="1">
    <citation type="submission" date="2018-08" db="EMBL/GenBank/DDBJ databases">
        <title>Aphanomyces genome sequencing and annotation.</title>
        <authorList>
            <person name="Minardi D."/>
            <person name="Oidtmann B."/>
            <person name="Van Der Giezen M."/>
            <person name="Studholme D.J."/>
        </authorList>
    </citation>
    <scope>NUCLEOTIDE SEQUENCE [LARGE SCALE GENOMIC DNA]</scope>
    <source>
        <strain evidence="2 3">Da</strain>
    </source>
</reference>